<dbReference type="SUPFAM" id="SSF52266">
    <property type="entry name" value="SGNH hydrolase"/>
    <property type="match status" value="1"/>
</dbReference>
<sequence>MKSNHPPYGKDFLGHVATGRFSDGKIISDFAASILGIKDTVPRFLDPKLSDEDIRTGTIPSGDRSIVVAGLPPIGCLPLQITVKLHLLRTCVDQQNSDAKSYNQKLASQIPRLESSLPESKIIYADIYTPLSDMDNPHKYGLMETRRGCCGTGLLEAGPLCSALSPVCPTSSTFLFWDGIHPTESAYRYLSEALEQQIGSQLLQKVSNH</sequence>
<dbReference type="PANTHER" id="PTHR45642">
    <property type="entry name" value="GDSL ESTERASE/LIPASE EXL3"/>
    <property type="match status" value="1"/>
</dbReference>
<dbReference type="PANTHER" id="PTHR45642:SF30">
    <property type="entry name" value="SGNH HYDROLASE-TYPE ESTERASE DOMAIN-CONTAINING PROTEIN"/>
    <property type="match status" value="1"/>
</dbReference>
<reference evidence="2" key="1">
    <citation type="submission" date="2019-11" db="EMBL/GenBank/DDBJ databases">
        <authorList>
            <person name="Liu Y."/>
            <person name="Hou J."/>
            <person name="Li T.-Q."/>
            <person name="Guan C.-H."/>
            <person name="Wu X."/>
            <person name="Wu H.-Z."/>
            <person name="Ling F."/>
            <person name="Zhang R."/>
            <person name="Shi X.-G."/>
            <person name="Ren J.-P."/>
            <person name="Chen E.-F."/>
            <person name="Sun J.-M."/>
        </authorList>
    </citation>
    <scope>NUCLEOTIDE SEQUENCE</scope>
    <source>
        <strain evidence="2">Adult_tree_wgs_1</strain>
        <tissue evidence="2">Leaves</tissue>
    </source>
</reference>
<proteinExistence type="inferred from homology"/>
<dbReference type="InterPro" id="IPR050592">
    <property type="entry name" value="GDSL_lipolytic_enzyme"/>
</dbReference>
<dbReference type="Pfam" id="PF00657">
    <property type="entry name" value="Lipase_GDSL"/>
    <property type="match status" value="1"/>
</dbReference>
<evidence type="ECO:0000313" key="3">
    <source>
        <dbReference type="Proteomes" id="UP000626092"/>
    </source>
</evidence>
<dbReference type="OrthoDB" id="1600564at2759"/>
<comment type="caution">
    <text evidence="2">The sequence shown here is derived from an EMBL/GenBank/DDBJ whole genome shotgun (WGS) entry which is preliminary data.</text>
</comment>
<dbReference type="GO" id="GO:0016788">
    <property type="term" value="F:hydrolase activity, acting on ester bonds"/>
    <property type="evidence" value="ECO:0007669"/>
    <property type="project" value="InterPro"/>
</dbReference>
<dbReference type="Gene3D" id="3.40.50.1110">
    <property type="entry name" value="SGNH hydrolase"/>
    <property type="match status" value="1"/>
</dbReference>
<keyword evidence="3" id="KW-1185">Reference proteome</keyword>
<dbReference type="InterPro" id="IPR001087">
    <property type="entry name" value="GDSL"/>
</dbReference>
<evidence type="ECO:0008006" key="4">
    <source>
        <dbReference type="Google" id="ProtNLM"/>
    </source>
</evidence>
<gene>
    <name evidence="2" type="ORF">RHSIM_Rhsim13G0063800</name>
</gene>
<evidence type="ECO:0000313" key="2">
    <source>
        <dbReference type="EMBL" id="KAF7119929.1"/>
    </source>
</evidence>
<protein>
    <recommendedName>
        <fullName evidence="4">GDSL esterase/lipase</fullName>
    </recommendedName>
</protein>
<organism evidence="2 3">
    <name type="scientific">Rhododendron simsii</name>
    <name type="common">Sims's rhododendron</name>
    <dbReference type="NCBI Taxonomy" id="118357"/>
    <lineage>
        <taxon>Eukaryota</taxon>
        <taxon>Viridiplantae</taxon>
        <taxon>Streptophyta</taxon>
        <taxon>Embryophyta</taxon>
        <taxon>Tracheophyta</taxon>
        <taxon>Spermatophyta</taxon>
        <taxon>Magnoliopsida</taxon>
        <taxon>eudicotyledons</taxon>
        <taxon>Gunneridae</taxon>
        <taxon>Pentapetalae</taxon>
        <taxon>asterids</taxon>
        <taxon>Ericales</taxon>
        <taxon>Ericaceae</taxon>
        <taxon>Ericoideae</taxon>
        <taxon>Rhodoreae</taxon>
        <taxon>Rhododendron</taxon>
    </lineage>
</organism>
<name>A0A834FXM4_RHOSS</name>
<evidence type="ECO:0000256" key="1">
    <source>
        <dbReference type="ARBA" id="ARBA00008668"/>
    </source>
</evidence>
<dbReference type="EMBL" id="WJXA01000013">
    <property type="protein sequence ID" value="KAF7119929.1"/>
    <property type="molecule type" value="Genomic_DNA"/>
</dbReference>
<accession>A0A834FXM4</accession>
<dbReference type="InterPro" id="IPR036514">
    <property type="entry name" value="SGNH_hydro_sf"/>
</dbReference>
<dbReference type="AlphaFoldDB" id="A0A834FXM4"/>
<dbReference type="Proteomes" id="UP000626092">
    <property type="component" value="Unassembled WGS sequence"/>
</dbReference>
<comment type="similarity">
    <text evidence="1">Belongs to the 'GDSL' lipolytic enzyme family.</text>
</comment>